<protein>
    <recommendedName>
        <fullName evidence="4">DUF4142 domain-containing protein</fullName>
    </recommendedName>
</protein>
<keyword evidence="1" id="KW-0732">Signal</keyword>
<feature type="chain" id="PRO_5010316979" description="DUF4142 domain-containing protein" evidence="1">
    <location>
        <begin position="29"/>
        <end position="154"/>
    </location>
</feature>
<evidence type="ECO:0000256" key="1">
    <source>
        <dbReference type="SAM" id="SignalP"/>
    </source>
</evidence>
<keyword evidence="3" id="KW-1185">Reference proteome</keyword>
<gene>
    <name evidence="2" type="ORF">BKP37_04355</name>
</gene>
<dbReference type="RefSeq" id="WP_071308461.1">
    <property type="nucleotide sequence ID" value="NZ_MLQR01000002.1"/>
</dbReference>
<name>A0A1S2LXI3_9BACI</name>
<evidence type="ECO:0008006" key="4">
    <source>
        <dbReference type="Google" id="ProtNLM"/>
    </source>
</evidence>
<accession>A0A1S2LXI3</accession>
<proteinExistence type="predicted"/>
<evidence type="ECO:0000313" key="2">
    <source>
        <dbReference type="EMBL" id="OIJ16900.1"/>
    </source>
</evidence>
<reference evidence="2 3" key="1">
    <citation type="submission" date="2016-10" db="EMBL/GenBank/DDBJ databases">
        <title>Draft genome sequences of four alkaliphilic bacteria belonging to the Anaerobacillus genus.</title>
        <authorList>
            <person name="Bassil N.M."/>
            <person name="Lloyd J.R."/>
        </authorList>
    </citation>
    <scope>NUCLEOTIDE SEQUENCE [LARGE SCALE GENOMIC DNA]</scope>
    <source>
        <strain evidence="2 3">DSM 18345</strain>
    </source>
</reference>
<feature type="signal peptide" evidence="1">
    <location>
        <begin position="1"/>
        <end position="28"/>
    </location>
</feature>
<organism evidence="2 3">
    <name type="scientific">Anaerobacillus alkalilacustris</name>
    <dbReference type="NCBI Taxonomy" id="393763"/>
    <lineage>
        <taxon>Bacteria</taxon>
        <taxon>Bacillati</taxon>
        <taxon>Bacillota</taxon>
        <taxon>Bacilli</taxon>
        <taxon>Bacillales</taxon>
        <taxon>Bacillaceae</taxon>
        <taxon>Anaerobacillus</taxon>
    </lineage>
</organism>
<dbReference type="OrthoDB" id="2871307at2"/>
<evidence type="ECO:0000313" key="3">
    <source>
        <dbReference type="Proteomes" id="UP000179524"/>
    </source>
</evidence>
<sequence length="154" mass="18314">MRCPKKLLFILMITSILFSFTSFSIVNAKEGVNEEASSQVGKIGFEQRVIRAHFNFYYQLLAEKYAPKHVKVWNNVMKDRDALIKKFKELKKDGKELDNFYDETWLKEHNEIQQQFLEAVEKRDDEILKVIVPQIIDHQKQLNSILKKRLKEIK</sequence>
<dbReference type="Proteomes" id="UP000179524">
    <property type="component" value="Unassembled WGS sequence"/>
</dbReference>
<comment type="caution">
    <text evidence="2">The sequence shown here is derived from an EMBL/GenBank/DDBJ whole genome shotgun (WGS) entry which is preliminary data.</text>
</comment>
<dbReference type="AlphaFoldDB" id="A0A1S2LXI3"/>
<dbReference type="EMBL" id="MLQR01000002">
    <property type="protein sequence ID" value="OIJ16900.1"/>
    <property type="molecule type" value="Genomic_DNA"/>
</dbReference>